<proteinExistence type="predicted"/>
<dbReference type="RefSeq" id="WP_115894891.1">
    <property type="nucleotide sequence ID" value="NZ_QTLC01000064.1"/>
</dbReference>
<dbReference type="Gene3D" id="3.10.180.10">
    <property type="entry name" value="2,3-Dihydroxybiphenyl 1,2-Dioxygenase, domain 1"/>
    <property type="match status" value="1"/>
</dbReference>
<reference evidence="2 3" key="1">
    <citation type="submission" date="2018-08" db="EMBL/GenBank/DDBJ databases">
        <title>Genome sequence of strict halophilic Halobacillus trueperi SS1 isolated from Lunsu, a salty water body of North West Himalayas.</title>
        <authorList>
            <person name="Gupta S."/>
            <person name="Sharma P."/>
            <person name="Dev K."/>
            <person name="Baumler D."/>
            <person name="Sourirajan A."/>
        </authorList>
    </citation>
    <scope>NUCLEOTIDE SEQUENCE [LARGE SCALE GENOMIC DNA]</scope>
    <source>
        <strain evidence="2 3">SS1</strain>
    </source>
</reference>
<evidence type="ECO:0000313" key="2">
    <source>
        <dbReference type="EMBL" id="RDY69025.1"/>
    </source>
</evidence>
<name>A0A3D8VI57_9BACI</name>
<dbReference type="SUPFAM" id="SSF54593">
    <property type="entry name" value="Glyoxalase/Bleomycin resistance protein/Dihydroxybiphenyl dioxygenase"/>
    <property type="match status" value="1"/>
</dbReference>
<gene>
    <name evidence="2" type="ORF">DXT76_17140</name>
</gene>
<evidence type="ECO:0000259" key="1">
    <source>
        <dbReference type="PROSITE" id="PS51819"/>
    </source>
</evidence>
<sequence>MKSPIDNRLNTTFVPVTDIKHSAQWYSALIGEPYTEENVHPPVYHLPMNTHTGVILDGGSENVEPSPHPLFNFHTDDIDASYRFVEQLGYIIKSDIQRFDDISFFNIQDPDGNVVMVCTG</sequence>
<dbReference type="PROSITE" id="PS51819">
    <property type="entry name" value="VOC"/>
    <property type="match status" value="1"/>
</dbReference>
<dbReference type="EMBL" id="QTLC01000064">
    <property type="protein sequence ID" value="RDY69025.1"/>
    <property type="molecule type" value="Genomic_DNA"/>
</dbReference>
<evidence type="ECO:0000313" key="3">
    <source>
        <dbReference type="Proteomes" id="UP000257032"/>
    </source>
</evidence>
<comment type="caution">
    <text evidence="2">The sequence shown here is derived from an EMBL/GenBank/DDBJ whole genome shotgun (WGS) entry which is preliminary data.</text>
</comment>
<dbReference type="InterPro" id="IPR029068">
    <property type="entry name" value="Glyas_Bleomycin-R_OHBP_Dase"/>
</dbReference>
<dbReference type="InterPro" id="IPR004360">
    <property type="entry name" value="Glyas_Fos-R_dOase_dom"/>
</dbReference>
<dbReference type="InterPro" id="IPR037523">
    <property type="entry name" value="VOC_core"/>
</dbReference>
<dbReference type="Proteomes" id="UP000257032">
    <property type="component" value="Unassembled WGS sequence"/>
</dbReference>
<protein>
    <submittedName>
        <fullName evidence="2">VOC family protein</fullName>
    </submittedName>
</protein>
<accession>A0A3D8VI57</accession>
<feature type="domain" description="VOC" evidence="1">
    <location>
        <begin position="8"/>
        <end position="120"/>
    </location>
</feature>
<dbReference type="AlphaFoldDB" id="A0A3D8VI57"/>
<dbReference type="Pfam" id="PF00903">
    <property type="entry name" value="Glyoxalase"/>
    <property type="match status" value="1"/>
</dbReference>
<organism evidence="2 3">
    <name type="scientific">Halobacillus trueperi</name>
    <dbReference type="NCBI Taxonomy" id="156205"/>
    <lineage>
        <taxon>Bacteria</taxon>
        <taxon>Bacillati</taxon>
        <taxon>Bacillota</taxon>
        <taxon>Bacilli</taxon>
        <taxon>Bacillales</taxon>
        <taxon>Bacillaceae</taxon>
        <taxon>Halobacillus</taxon>
    </lineage>
</organism>